<accession>A0A7X0M7U3</accession>
<comment type="caution">
    <text evidence="4">The sequence shown here is derived from an EMBL/GenBank/DDBJ whole genome shotgun (WGS) entry which is preliminary data.</text>
</comment>
<dbReference type="SMART" id="SM00471">
    <property type="entry name" value="HDc"/>
    <property type="match status" value="1"/>
</dbReference>
<feature type="domain" description="HD" evidence="3">
    <location>
        <begin position="64"/>
        <end position="209"/>
    </location>
</feature>
<reference evidence="4 5" key="1">
    <citation type="submission" date="2020-08" db="EMBL/GenBank/DDBJ databases">
        <title>Sequencing the genomes of 1000 actinobacteria strains.</title>
        <authorList>
            <person name="Klenk H.-P."/>
        </authorList>
    </citation>
    <scope>NUCLEOTIDE SEQUENCE [LARGE SCALE GENOMIC DNA]</scope>
    <source>
        <strain evidence="4 5">DSM 44936</strain>
    </source>
</reference>
<evidence type="ECO:0000256" key="2">
    <source>
        <dbReference type="SAM" id="MobiDB-lite"/>
    </source>
</evidence>
<feature type="region of interest" description="Disordered" evidence="2">
    <location>
        <begin position="1"/>
        <end position="26"/>
    </location>
</feature>
<evidence type="ECO:0000256" key="1">
    <source>
        <dbReference type="ARBA" id="ARBA00022801"/>
    </source>
</evidence>
<dbReference type="NCBIfam" id="TIGR01353">
    <property type="entry name" value="dGTP_triPase"/>
    <property type="match status" value="1"/>
</dbReference>
<dbReference type="InterPro" id="IPR050135">
    <property type="entry name" value="dGTPase-like"/>
</dbReference>
<protein>
    <submittedName>
        <fullName evidence="4">dGTPase</fullName>
        <ecNumber evidence="4">3.1.5.1</ecNumber>
    </submittedName>
</protein>
<dbReference type="GO" id="GO:0008832">
    <property type="term" value="F:dGTPase activity"/>
    <property type="evidence" value="ECO:0007669"/>
    <property type="project" value="UniProtKB-EC"/>
</dbReference>
<keyword evidence="5" id="KW-1185">Reference proteome</keyword>
<dbReference type="RefSeq" id="WP_184983839.1">
    <property type="nucleotide sequence ID" value="NZ_BAAALO010000038.1"/>
</dbReference>
<dbReference type="PANTHER" id="PTHR11373">
    <property type="entry name" value="DEOXYNUCLEOSIDE TRIPHOSPHATE TRIPHOSPHOHYDROLASE"/>
    <property type="match status" value="1"/>
</dbReference>
<evidence type="ECO:0000259" key="3">
    <source>
        <dbReference type="PROSITE" id="PS51831"/>
    </source>
</evidence>
<sequence length="412" mass="45243">MEGYDESDQARWVPEPPGNPERSAFERDRARVLHSAALRRLAAKTQVVGPGDVRDHGRHVPRTRLTHSLECAQIGREMGKALGCDPDLVETACLAHDLGHPPFGHNGERVLNELAARCGGFEGNAQSLRLLTRLEAKVLTSEGRSAGLNLTRATLDSALKYPWTSAHGPKFGVYADDLPVFEWVRAGVPAGEVAFEAQVMDWADDVAYSVHDLEDALHSGHVTPATLRDPEERRDVCERTLKWYASDADLNELEETLADLVAEPMWPTRFEGSMRDLVVLKSFTSDLIGRFCHSAQEATLQAYGPGLTRHRADLIVPRRIRLECALLKGVTAHYVMSRADHNANLARQRTLVAELAAMITLGAPATLEPALRPLYTEAPDDPARLRVVIDQLASLTDASATSLHHSLTYAGP</sequence>
<dbReference type="EC" id="3.1.5.1" evidence="4"/>
<dbReference type="Gene3D" id="1.10.3210.10">
    <property type="entry name" value="Hypothetical protein af1432"/>
    <property type="match status" value="1"/>
</dbReference>
<keyword evidence="1 4" id="KW-0378">Hydrolase</keyword>
<dbReference type="NCBIfam" id="NF002829">
    <property type="entry name" value="PRK03007.1"/>
    <property type="match status" value="1"/>
</dbReference>
<dbReference type="InterPro" id="IPR006261">
    <property type="entry name" value="dGTPase"/>
</dbReference>
<dbReference type="InterPro" id="IPR003607">
    <property type="entry name" value="HD/PDEase_dom"/>
</dbReference>
<dbReference type="EMBL" id="JACHIU010000001">
    <property type="protein sequence ID" value="MBB6474920.1"/>
    <property type="molecule type" value="Genomic_DNA"/>
</dbReference>
<dbReference type="AlphaFoldDB" id="A0A7X0M7U3"/>
<dbReference type="Pfam" id="PF01966">
    <property type="entry name" value="HD"/>
    <property type="match status" value="1"/>
</dbReference>
<evidence type="ECO:0000313" key="5">
    <source>
        <dbReference type="Proteomes" id="UP000555564"/>
    </source>
</evidence>
<dbReference type="SUPFAM" id="SSF109604">
    <property type="entry name" value="HD-domain/PDEase-like"/>
    <property type="match status" value="1"/>
</dbReference>
<dbReference type="Pfam" id="PF13286">
    <property type="entry name" value="HD_assoc"/>
    <property type="match status" value="1"/>
</dbReference>
<dbReference type="InterPro" id="IPR026875">
    <property type="entry name" value="PHydrolase_assoc_dom"/>
</dbReference>
<dbReference type="InterPro" id="IPR006674">
    <property type="entry name" value="HD_domain"/>
</dbReference>
<dbReference type="Proteomes" id="UP000555564">
    <property type="component" value="Unassembled WGS sequence"/>
</dbReference>
<dbReference type="PROSITE" id="PS51831">
    <property type="entry name" value="HD"/>
    <property type="match status" value="1"/>
</dbReference>
<dbReference type="CDD" id="cd00077">
    <property type="entry name" value="HDc"/>
    <property type="match status" value="1"/>
</dbReference>
<dbReference type="PANTHER" id="PTHR11373:SF32">
    <property type="entry name" value="DEOXYGUANOSINETRIPHOSPHATE TRIPHOSPHOHYDROLASE"/>
    <property type="match status" value="1"/>
</dbReference>
<evidence type="ECO:0000313" key="4">
    <source>
        <dbReference type="EMBL" id="MBB6474920.1"/>
    </source>
</evidence>
<dbReference type="GO" id="GO:0006203">
    <property type="term" value="P:dGTP catabolic process"/>
    <property type="evidence" value="ECO:0007669"/>
    <property type="project" value="TreeGrafter"/>
</dbReference>
<organism evidence="4 5">
    <name type="scientific">Sphaerisporangium rubeum</name>
    <dbReference type="NCBI Taxonomy" id="321317"/>
    <lineage>
        <taxon>Bacteria</taxon>
        <taxon>Bacillati</taxon>
        <taxon>Actinomycetota</taxon>
        <taxon>Actinomycetes</taxon>
        <taxon>Streptosporangiales</taxon>
        <taxon>Streptosporangiaceae</taxon>
        <taxon>Sphaerisporangium</taxon>
    </lineage>
</organism>
<proteinExistence type="predicted"/>
<name>A0A7X0M7U3_9ACTN</name>
<gene>
    <name evidence="4" type="ORF">BJ992_004351</name>
</gene>